<dbReference type="Gene3D" id="3.40.930.10">
    <property type="entry name" value="Mannitol-specific EII, Chain A"/>
    <property type="match status" value="1"/>
</dbReference>
<dbReference type="PANTHER" id="PTHR47738:SF2">
    <property type="entry name" value="PTS SYSTEM FRUCTOSE-LIKE EIIA COMPONENT"/>
    <property type="match status" value="1"/>
</dbReference>
<dbReference type="PROSITE" id="PS51094">
    <property type="entry name" value="PTS_EIIA_TYPE_2"/>
    <property type="match status" value="1"/>
</dbReference>
<keyword evidence="1" id="KW-0813">Transport</keyword>
<feature type="domain" description="PTS EIIA type-2" evidence="6">
    <location>
        <begin position="5"/>
        <end position="150"/>
    </location>
</feature>
<sequence length="151" mass="16549">MDLSTVIDKNRINLAVDANNKEEALNILIDMLVKSGSIVSKEVFIKDVYLREAEGKTGIGGGIAIPHGKSKTVVQTSLAIGRTKKPIFWESLDDEPVQFIILFAVRDVDSTTVHVRLLGEIAGKLADEEIVEQLLTSKKAEDVISIFSQDN</sequence>
<evidence type="ECO:0000313" key="7">
    <source>
        <dbReference type="EMBL" id="SEJ45447.1"/>
    </source>
</evidence>
<dbReference type="PROSITE" id="PS00372">
    <property type="entry name" value="PTS_EIIA_TYPE_2_HIS"/>
    <property type="match status" value="1"/>
</dbReference>
<gene>
    <name evidence="7" type="ORF">SAMN05660742_10823</name>
</gene>
<dbReference type="GO" id="GO:0016020">
    <property type="term" value="C:membrane"/>
    <property type="evidence" value="ECO:0007669"/>
    <property type="project" value="InterPro"/>
</dbReference>
<proteinExistence type="predicted"/>
<keyword evidence="2" id="KW-0597">Phosphoprotein</keyword>
<evidence type="ECO:0000256" key="4">
    <source>
        <dbReference type="ARBA" id="ARBA00022679"/>
    </source>
</evidence>
<dbReference type="NCBIfam" id="TIGR00848">
    <property type="entry name" value="fruA"/>
    <property type="match status" value="1"/>
</dbReference>
<evidence type="ECO:0000256" key="3">
    <source>
        <dbReference type="ARBA" id="ARBA00022597"/>
    </source>
</evidence>
<keyword evidence="3" id="KW-0762">Sugar transport</keyword>
<dbReference type="EMBL" id="FNZK01000008">
    <property type="protein sequence ID" value="SEJ45447.1"/>
    <property type="molecule type" value="Genomic_DNA"/>
</dbReference>
<dbReference type="STRING" id="84035.SAMN05660742_10823"/>
<dbReference type="InterPro" id="IPR016152">
    <property type="entry name" value="PTrfase/Anion_transptr"/>
</dbReference>
<dbReference type="AlphaFoldDB" id="A0A1H6Z223"/>
<evidence type="ECO:0000256" key="5">
    <source>
        <dbReference type="ARBA" id="ARBA00022683"/>
    </source>
</evidence>
<organism evidence="7 8">
    <name type="scientific">Propionispira arboris</name>
    <dbReference type="NCBI Taxonomy" id="84035"/>
    <lineage>
        <taxon>Bacteria</taxon>
        <taxon>Bacillati</taxon>
        <taxon>Bacillota</taxon>
        <taxon>Negativicutes</taxon>
        <taxon>Selenomonadales</taxon>
        <taxon>Selenomonadaceae</taxon>
        <taxon>Propionispira</taxon>
    </lineage>
</organism>
<dbReference type="Proteomes" id="UP000199662">
    <property type="component" value="Unassembled WGS sequence"/>
</dbReference>
<accession>A0A1H6Z223</accession>
<evidence type="ECO:0000256" key="2">
    <source>
        <dbReference type="ARBA" id="ARBA00022553"/>
    </source>
</evidence>
<dbReference type="GO" id="GO:0008982">
    <property type="term" value="F:protein-N(PI)-phosphohistidine-sugar phosphotransferase activity"/>
    <property type="evidence" value="ECO:0007669"/>
    <property type="project" value="InterPro"/>
</dbReference>
<evidence type="ECO:0000313" key="8">
    <source>
        <dbReference type="Proteomes" id="UP000199662"/>
    </source>
</evidence>
<dbReference type="GO" id="GO:0009401">
    <property type="term" value="P:phosphoenolpyruvate-dependent sugar phosphotransferase system"/>
    <property type="evidence" value="ECO:0007669"/>
    <property type="project" value="UniProtKB-KW"/>
</dbReference>
<protein>
    <submittedName>
        <fullName evidence="7">PTS system, fructose-specific IIA component</fullName>
    </submittedName>
</protein>
<dbReference type="InterPro" id="IPR002178">
    <property type="entry name" value="PTS_EIIA_type-2_dom"/>
</dbReference>
<dbReference type="InterPro" id="IPR004715">
    <property type="entry name" value="PTS_IIA_fruc"/>
</dbReference>
<dbReference type="RefSeq" id="WP_019552183.1">
    <property type="nucleotide sequence ID" value="NZ_FNZK01000008.1"/>
</dbReference>
<name>A0A1H6Z223_9FIRM</name>
<keyword evidence="8" id="KW-1185">Reference proteome</keyword>
<dbReference type="PANTHER" id="PTHR47738">
    <property type="entry name" value="PTS SYSTEM FRUCTOSE-LIKE EIIA COMPONENT-RELATED"/>
    <property type="match status" value="1"/>
</dbReference>
<dbReference type="InterPro" id="IPR051541">
    <property type="entry name" value="PTS_SugarTrans_NitroReg"/>
</dbReference>
<keyword evidence="4" id="KW-0808">Transferase</keyword>
<evidence type="ECO:0000256" key="1">
    <source>
        <dbReference type="ARBA" id="ARBA00022448"/>
    </source>
</evidence>
<reference evidence="7 8" key="1">
    <citation type="submission" date="2016-10" db="EMBL/GenBank/DDBJ databases">
        <authorList>
            <person name="de Groot N.N."/>
        </authorList>
    </citation>
    <scope>NUCLEOTIDE SEQUENCE [LARGE SCALE GENOMIC DNA]</scope>
    <source>
        <strain evidence="7 8">DSM 2179</strain>
    </source>
</reference>
<dbReference type="SUPFAM" id="SSF55804">
    <property type="entry name" value="Phoshotransferase/anion transport protein"/>
    <property type="match status" value="1"/>
</dbReference>
<evidence type="ECO:0000259" key="6">
    <source>
        <dbReference type="PROSITE" id="PS51094"/>
    </source>
</evidence>
<keyword evidence="5" id="KW-0598">Phosphotransferase system</keyword>
<dbReference type="CDD" id="cd00211">
    <property type="entry name" value="PTS_IIA_fru"/>
    <property type="match status" value="1"/>
</dbReference>
<dbReference type="Pfam" id="PF00359">
    <property type="entry name" value="PTS_EIIA_2"/>
    <property type="match status" value="1"/>
</dbReference>